<keyword evidence="9" id="KW-1185">Reference proteome</keyword>
<keyword evidence="3 6" id="KW-0479">Metal-binding</keyword>
<comment type="cofactor">
    <cofactor evidence="6">
        <name>heme</name>
        <dbReference type="ChEBI" id="CHEBI:30413"/>
    </cofactor>
</comment>
<dbReference type="Proteomes" id="UP000759131">
    <property type="component" value="Unassembled WGS sequence"/>
</dbReference>
<dbReference type="AlphaFoldDB" id="A0A7R9L007"/>
<dbReference type="InterPro" id="IPR002401">
    <property type="entry name" value="Cyt_P450_E_grp-I"/>
</dbReference>
<dbReference type="PRINTS" id="PR00385">
    <property type="entry name" value="P450"/>
</dbReference>
<dbReference type="EMBL" id="OC864024">
    <property type="protein sequence ID" value="CAD7631426.1"/>
    <property type="molecule type" value="Genomic_DNA"/>
</dbReference>
<evidence type="ECO:0000313" key="9">
    <source>
        <dbReference type="Proteomes" id="UP000759131"/>
    </source>
</evidence>
<keyword evidence="7" id="KW-0175">Coiled coil</keyword>
<dbReference type="GO" id="GO:0006508">
    <property type="term" value="P:proteolysis"/>
    <property type="evidence" value="ECO:0007669"/>
    <property type="project" value="InterPro"/>
</dbReference>
<accession>A0A7R9L007</accession>
<feature type="non-terminal residue" evidence="8">
    <location>
        <position position="785"/>
    </location>
</feature>
<dbReference type="InterPro" id="IPR017972">
    <property type="entry name" value="Cyt_P450_CS"/>
</dbReference>
<feature type="coiled-coil region" evidence="7">
    <location>
        <begin position="478"/>
        <end position="505"/>
    </location>
</feature>
<dbReference type="GO" id="GO:0004497">
    <property type="term" value="F:monooxygenase activity"/>
    <property type="evidence" value="ECO:0007669"/>
    <property type="project" value="UniProtKB-KW"/>
</dbReference>
<keyword evidence="4 6" id="KW-0408">Iron</keyword>
<keyword evidence="6" id="KW-0349">Heme</keyword>
<dbReference type="GO" id="GO:0005506">
    <property type="term" value="F:iron ion binding"/>
    <property type="evidence" value="ECO:0007669"/>
    <property type="project" value="InterPro"/>
</dbReference>
<dbReference type="GO" id="GO:0016705">
    <property type="term" value="F:oxidoreductase activity, acting on paired donors, with incorporation or reduction of molecular oxygen"/>
    <property type="evidence" value="ECO:0007669"/>
    <property type="project" value="InterPro"/>
</dbReference>
<reference evidence="8" key="1">
    <citation type="submission" date="2020-11" db="EMBL/GenBank/DDBJ databases">
        <authorList>
            <person name="Tran Van P."/>
        </authorList>
    </citation>
    <scope>NUCLEOTIDE SEQUENCE</scope>
</reference>
<dbReference type="PROSITE" id="PS00086">
    <property type="entry name" value="CYTOCHROME_P450"/>
    <property type="match status" value="1"/>
</dbReference>
<dbReference type="SUPFAM" id="SSF48264">
    <property type="entry name" value="Cytochrome P450"/>
    <property type="match status" value="1"/>
</dbReference>
<evidence type="ECO:0000256" key="2">
    <source>
        <dbReference type="ARBA" id="ARBA00010617"/>
    </source>
</evidence>
<evidence type="ECO:0000256" key="1">
    <source>
        <dbReference type="ARBA" id="ARBA00009431"/>
    </source>
</evidence>
<dbReference type="InterPro" id="IPR001128">
    <property type="entry name" value="Cyt_P450"/>
</dbReference>
<dbReference type="InterPro" id="IPR036396">
    <property type="entry name" value="Cyt_P450_sf"/>
</dbReference>
<evidence type="ECO:0000256" key="3">
    <source>
        <dbReference type="ARBA" id="ARBA00022723"/>
    </source>
</evidence>
<organism evidence="8">
    <name type="scientific">Medioppia subpectinata</name>
    <dbReference type="NCBI Taxonomy" id="1979941"/>
    <lineage>
        <taxon>Eukaryota</taxon>
        <taxon>Metazoa</taxon>
        <taxon>Ecdysozoa</taxon>
        <taxon>Arthropoda</taxon>
        <taxon>Chelicerata</taxon>
        <taxon>Arachnida</taxon>
        <taxon>Acari</taxon>
        <taxon>Acariformes</taxon>
        <taxon>Sarcoptiformes</taxon>
        <taxon>Oribatida</taxon>
        <taxon>Brachypylina</taxon>
        <taxon>Oppioidea</taxon>
        <taxon>Oppiidae</taxon>
        <taxon>Medioppia</taxon>
    </lineage>
</organism>
<feature type="binding site" description="axial binding residue" evidence="6">
    <location>
        <position position="643"/>
    </location>
    <ligand>
        <name>heme</name>
        <dbReference type="ChEBI" id="CHEBI:30413"/>
    </ligand>
    <ligandPart>
        <name>Fe</name>
        <dbReference type="ChEBI" id="CHEBI:18248"/>
    </ligandPart>
</feature>
<keyword evidence="5" id="KW-0560">Oxidoreductase</keyword>
<keyword evidence="5" id="KW-0503">Monooxygenase</keyword>
<comment type="similarity">
    <text evidence="2">Belongs to the cytochrome P450 family.</text>
</comment>
<name>A0A7R9L007_9ACAR</name>
<dbReference type="EMBL" id="CAJPIZ010009449">
    <property type="protein sequence ID" value="CAG2111856.1"/>
    <property type="molecule type" value="Genomic_DNA"/>
</dbReference>
<dbReference type="Gene3D" id="1.10.630.10">
    <property type="entry name" value="Cytochrome P450"/>
    <property type="match status" value="1"/>
</dbReference>
<dbReference type="PROSITE" id="PS00560">
    <property type="entry name" value="CARBOXYPEPT_SER_HIS"/>
    <property type="match status" value="1"/>
</dbReference>
<dbReference type="InterPro" id="IPR029058">
    <property type="entry name" value="AB_hydrolase_fold"/>
</dbReference>
<dbReference type="PRINTS" id="PR00463">
    <property type="entry name" value="EP450I"/>
</dbReference>
<comment type="similarity">
    <text evidence="1">Belongs to the peptidase S10 family.</text>
</comment>
<dbReference type="GO" id="GO:0020037">
    <property type="term" value="F:heme binding"/>
    <property type="evidence" value="ECO:0007669"/>
    <property type="project" value="InterPro"/>
</dbReference>
<dbReference type="GO" id="GO:0004185">
    <property type="term" value="F:serine-type carboxypeptidase activity"/>
    <property type="evidence" value="ECO:0007669"/>
    <property type="project" value="InterPro"/>
</dbReference>
<evidence type="ECO:0000313" key="8">
    <source>
        <dbReference type="EMBL" id="CAD7631426.1"/>
    </source>
</evidence>
<dbReference type="InterPro" id="IPR033124">
    <property type="entry name" value="Ser_caboxypep_his_AS"/>
</dbReference>
<dbReference type="PANTHER" id="PTHR24300:SF417">
    <property type="entry name" value="CYTOCHROME P450 508B1-RELATED"/>
    <property type="match status" value="1"/>
</dbReference>
<evidence type="ECO:0000256" key="6">
    <source>
        <dbReference type="PIRSR" id="PIRSR602401-1"/>
    </source>
</evidence>
<dbReference type="PANTHER" id="PTHR24300">
    <property type="entry name" value="CYTOCHROME P450 508A4-RELATED"/>
    <property type="match status" value="1"/>
</dbReference>
<dbReference type="Gene3D" id="3.40.50.1820">
    <property type="entry name" value="alpha/beta hydrolase"/>
    <property type="match status" value="3"/>
</dbReference>
<evidence type="ECO:0000256" key="4">
    <source>
        <dbReference type="ARBA" id="ARBA00023004"/>
    </source>
</evidence>
<dbReference type="OrthoDB" id="6513420at2759"/>
<proteinExistence type="inferred from homology"/>
<feature type="non-terminal residue" evidence="8">
    <location>
        <position position="1"/>
    </location>
</feature>
<dbReference type="SUPFAM" id="SSF53474">
    <property type="entry name" value="alpha/beta-Hydrolases"/>
    <property type="match status" value="2"/>
</dbReference>
<evidence type="ECO:0000256" key="7">
    <source>
        <dbReference type="SAM" id="Coils"/>
    </source>
</evidence>
<dbReference type="InterPro" id="IPR050182">
    <property type="entry name" value="Cytochrome_P450_fam2"/>
</dbReference>
<dbReference type="Pfam" id="PF00450">
    <property type="entry name" value="Peptidase_S10"/>
    <property type="match status" value="3"/>
</dbReference>
<evidence type="ECO:0000256" key="5">
    <source>
        <dbReference type="ARBA" id="ARBA00023033"/>
    </source>
</evidence>
<gene>
    <name evidence="8" type="ORF">OSB1V03_LOCUS11835</name>
</gene>
<sequence>ANVVYFESPVGIGFSYKDDQKYNNTDESTAEDNHKAVEEFFNKYSEFKKNPYGGIYVPMLAHKIFSSGSLINLKGIALGNGFLEPEVIGGQGMIDYLTAHGLVPTETYEKKIENCCECKSGQALHVRPEDMVEWVECQQDRYNDFGNDQHQNINDLIHKYNIGKVVIYNGDLDVACSVVSDQRFVDSLGLKRIDNVWKRADGKIAGYVQHYENNVTFVVVRGAGHMVPYDQPEAALTMFKNCWAKVIKIIQIVAIGLITVYLVKFYWQVFSQPRGPFPLPVLGNVLMFRNIKVHPIVFMNALHNTYGPVFTLWMGWTPMVIIGDYNLLKTAFNFKNNDIMGRPKTRVNKILVDPGYNLILSNYGHTFLSLKGVALSAVKKFTTSEMLSDLVNDVVDDTVQTMKKTHPIGTPFDPKRYFTSSVMTILASMVYGKRYQFGDKELMFYEKGLDFLQNNAKNVVLTDRIPDHLKTHSSGVVNDFCDALIEAKEEAIQEAKDNLNALTDANLSLAIMDLFAAGNDTTQYTMRWILLLMANNTEMQIQMRDEIESVIGDRVATNEDKNQCHFVNAFIAETLRYRVVAPFDKYKIKNITMVFGNLLAIHMDPNLWPNPEVFDPKRFLTSDGKFRSNTAGYNPFGIGHRVCIGEKLALADLFFITVRLLKSTNDITTHSQIKTCLVSAVNEDEIQSLPGLSEAINFKQYSGYLSIGDGKHYFYWFVESQKDPKTAPVVLWLNGGPGCSSLFGKLQENGPFKVTPNGLNLTLNPNAWNIEANVVYFESPVGIGF</sequence>
<protein>
    <submittedName>
        <fullName evidence="8">Uncharacterized protein</fullName>
    </submittedName>
</protein>
<dbReference type="InterPro" id="IPR001563">
    <property type="entry name" value="Peptidase_S10"/>
</dbReference>
<dbReference type="Pfam" id="PF00067">
    <property type="entry name" value="p450"/>
    <property type="match status" value="1"/>
</dbReference>